<evidence type="ECO:0000313" key="3">
    <source>
        <dbReference type="Proteomes" id="UP001500668"/>
    </source>
</evidence>
<keyword evidence="3" id="KW-1185">Reference proteome</keyword>
<protein>
    <submittedName>
        <fullName evidence="2">Uncharacterized protein</fullName>
    </submittedName>
</protein>
<comment type="caution">
    <text evidence="2">The sequence shown here is derived from an EMBL/GenBank/DDBJ whole genome shotgun (WGS) entry which is preliminary data.</text>
</comment>
<gene>
    <name evidence="2" type="ORF">GCM10010394_35460</name>
</gene>
<reference evidence="3" key="1">
    <citation type="journal article" date="2019" name="Int. J. Syst. Evol. Microbiol.">
        <title>The Global Catalogue of Microorganisms (GCM) 10K type strain sequencing project: providing services to taxonomists for standard genome sequencing and annotation.</title>
        <authorList>
            <consortium name="The Broad Institute Genomics Platform"/>
            <consortium name="The Broad Institute Genome Sequencing Center for Infectious Disease"/>
            <person name="Wu L."/>
            <person name="Ma J."/>
        </authorList>
    </citation>
    <scope>NUCLEOTIDE SEQUENCE [LARGE SCALE GENOMIC DNA]</scope>
    <source>
        <strain evidence="3">JCM 5067</strain>
    </source>
</reference>
<dbReference type="Proteomes" id="UP001500668">
    <property type="component" value="Unassembled WGS sequence"/>
</dbReference>
<feature type="region of interest" description="Disordered" evidence="1">
    <location>
        <begin position="29"/>
        <end position="56"/>
    </location>
</feature>
<accession>A0ABP3R548</accession>
<evidence type="ECO:0000313" key="2">
    <source>
        <dbReference type="EMBL" id="GAA0602797.1"/>
    </source>
</evidence>
<name>A0ABP3R548_9ACTN</name>
<proteinExistence type="predicted"/>
<evidence type="ECO:0000256" key="1">
    <source>
        <dbReference type="SAM" id="MobiDB-lite"/>
    </source>
</evidence>
<sequence length="75" mass="7940">MCIAKIPKSSAAQSSNCPYAVVLRALPMDRTLPPPGMARRAGPGRPGEHEPMTTTDATEVAELVAPRERRTAGTP</sequence>
<organism evidence="2 3">
    <name type="scientific">Streptomyces crystallinus</name>
    <dbReference type="NCBI Taxonomy" id="68191"/>
    <lineage>
        <taxon>Bacteria</taxon>
        <taxon>Bacillati</taxon>
        <taxon>Actinomycetota</taxon>
        <taxon>Actinomycetes</taxon>
        <taxon>Kitasatosporales</taxon>
        <taxon>Streptomycetaceae</taxon>
        <taxon>Streptomyces</taxon>
    </lineage>
</organism>
<dbReference type="EMBL" id="BAAACA010000019">
    <property type="protein sequence ID" value="GAA0602797.1"/>
    <property type="molecule type" value="Genomic_DNA"/>
</dbReference>